<keyword evidence="6" id="KW-1015">Disulfide bond</keyword>
<evidence type="ECO:0000259" key="9">
    <source>
        <dbReference type="Pfam" id="PF00061"/>
    </source>
</evidence>
<evidence type="ECO:0000256" key="6">
    <source>
        <dbReference type="ARBA" id="ARBA00023157"/>
    </source>
</evidence>
<dbReference type="FunCoup" id="L9L6I0">
    <property type="interactions" value="91"/>
</dbReference>
<reference evidence="11" key="1">
    <citation type="submission" date="2012-07" db="EMBL/GenBank/DDBJ databases">
        <title>Genome of the Chinese tree shrew, a rising model animal genetically related to primates.</title>
        <authorList>
            <person name="Zhang G."/>
            <person name="Fan Y."/>
            <person name="Yao Y."/>
            <person name="Huang Z."/>
        </authorList>
    </citation>
    <scope>NUCLEOTIDE SEQUENCE [LARGE SCALE GENOMIC DNA]</scope>
</reference>
<dbReference type="EMBL" id="KB320489">
    <property type="protein sequence ID" value="ELW70591.1"/>
    <property type="molecule type" value="Genomic_DNA"/>
</dbReference>
<comment type="subcellular location">
    <subcellularLocation>
        <location evidence="1">Secreted</location>
    </subcellularLocation>
</comment>
<evidence type="ECO:0000256" key="2">
    <source>
        <dbReference type="ARBA" id="ARBA00006889"/>
    </source>
</evidence>
<evidence type="ECO:0000256" key="5">
    <source>
        <dbReference type="ARBA" id="ARBA00023106"/>
    </source>
</evidence>
<evidence type="ECO:0000256" key="8">
    <source>
        <dbReference type="SAM" id="SignalP"/>
    </source>
</evidence>
<dbReference type="GO" id="GO:0005550">
    <property type="term" value="F:pheromone binding"/>
    <property type="evidence" value="ECO:0007669"/>
    <property type="project" value="UniProtKB-KW"/>
</dbReference>
<feature type="domain" description="Lipocalin/cytosolic fatty-acid binding" evidence="9">
    <location>
        <begin position="33"/>
        <end position="101"/>
    </location>
</feature>
<keyword evidence="3" id="KW-0964">Secreted</keyword>
<evidence type="ECO:0000256" key="4">
    <source>
        <dbReference type="ARBA" id="ARBA00022729"/>
    </source>
</evidence>
<feature type="chain" id="PRO_5012881246" evidence="8">
    <location>
        <begin position="16"/>
        <end position="195"/>
    </location>
</feature>
<dbReference type="SUPFAM" id="SSF50814">
    <property type="entry name" value="Lipocalins"/>
    <property type="match status" value="2"/>
</dbReference>
<proteinExistence type="inferred from homology"/>
<accession>L9L6I0</accession>
<protein>
    <submittedName>
        <fullName evidence="10">Allergen Fel d 4</fullName>
    </submittedName>
</protein>
<keyword evidence="5" id="KW-0590">Pheromone-binding</keyword>
<sequence>MKLLLLCLGLTLVCAHHTHDHDEKQNFDIEKISGSWYSILTASDNKEKIGENSPMRIFVEHIDLLKNSSLSVKFHTKANGKCTGHYLICNPTEKDGVFSVGCRNEDLSPHVKEKFVQLCEKYGIPEENVVDLTNEGRNEDLSPHVKEKFVQLCEKYGIPEENVVDLTNEDRCLEARDGEVFEAFRLVISDSGGEG</sequence>
<comment type="similarity">
    <text evidence="2 7">Belongs to the calycin superfamily. Lipocalin family.</text>
</comment>
<evidence type="ECO:0000313" key="11">
    <source>
        <dbReference type="Proteomes" id="UP000011518"/>
    </source>
</evidence>
<reference evidence="11" key="2">
    <citation type="journal article" date="2013" name="Nat. Commun.">
        <title>Genome of the Chinese tree shrew.</title>
        <authorList>
            <person name="Fan Y."/>
            <person name="Huang Z.Y."/>
            <person name="Cao C.C."/>
            <person name="Chen C.S."/>
            <person name="Chen Y.X."/>
            <person name="Fan D.D."/>
            <person name="He J."/>
            <person name="Hou H.L."/>
            <person name="Hu L."/>
            <person name="Hu X.T."/>
            <person name="Jiang X.T."/>
            <person name="Lai R."/>
            <person name="Lang Y.S."/>
            <person name="Liang B."/>
            <person name="Liao S.G."/>
            <person name="Mu D."/>
            <person name="Ma Y.Y."/>
            <person name="Niu Y.Y."/>
            <person name="Sun X.Q."/>
            <person name="Xia J.Q."/>
            <person name="Xiao J."/>
            <person name="Xiong Z.Q."/>
            <person name="Xu L."/>
            <person name="Yang L."/>
            <person name="Zhang Y."/>
            <person name="Zhao W."/>
            <person name="Zhao X.D."/>
            <person name="Zheng Y.T."/>
            <person name="Zhou J.M."/>
            <person name="Zhu Y.B."/>
            <person name="Zhang G.J."/>
            <person name="Wang J."/>
            <person name="Yao Y.G."/>
        </authorList>
    </citation>
    <scope>NUCLEOTIDE SEQUENCE [LARGE SCALE GENOMIC DNA]</scope>
</reference>
<dbReference type="PROSITE" id="PS00213">
    <property type="entry name" value="LIPOCALIN"/>
    <property type="match status" value="1"/>
</dbReference>
<dbReference type="InterPro" id="IPR002345">
    <property type="entry name" value="Lipocalin"/>
</dbReference>
<dbReference type="PRINTS" id="PR01221">
    <property type="entry name" value="MAJORURINARY"/>
</dbReference>
<keyword evidence="11" id="KW-1185">Reference proteome</keyword>
<organism evidence="10 11">
    <name type="scientific">Tupaia chinensis</name>
    <name type="common">Chinese tree shrew</name>
    <name type="synonym">Tupaia belangeri chinensis</name>
    <dbReference type="NCBI Taxonomy" id="246437"/>
    <lineage>
        <taxon>Eukaryota</taxon>
        <taxon>Metazoa</taxon>
        <taxon>Chordata</taxon>
        <taxon>Craniata</taxon>
        <taxon>Vertebrata</taxon>
        <taxon>Euteleostomi</taxon>
        <taxon>Mammalia</taxon>
        <taxon>Eutheria</taxon>
        <taxon>Euarchontoglires</taxon>
        <taxon>Scandentia</taxon>
        <taxon>Tupaiidae</taxon>
        <taxon>Tupaia</taxon>
    </lineage>
</organism>
<dbReference type="Proteomes" id="UP000011518">
    <property type="component" value="Unassembled WGS sequence"/>
</dbReference>
<dbReference type="PANTHER" id="PTHR11430">
    <property type="entry name" value="LIPOCALIN"/>
    <property type="match status" value="1"/>
</dbReference>
<dbReference type="InterPro" id="IPR000566">
    <property type="entry name" value="Lipocln_cytosolic_FA-bd_dom"/>
</dbReference>
<evidence type="ECO:0000256" key="7">
    <source>
        <dbReference type="RuleBase" id="RU003695"/>
    </source>
</evidence>
<evidence type="ECO:0000313" key="10">
    <source>
        <dbReference type="EMBL" id="ELW70591.1"/>
    </source>
</evidence>
<dbReference type="GO" id="GO:0005615">
    <property type="term" value="C:extracellular space"/>
    <property type="evidence" value="ECO:0007669"/>
    <property type="project" value="TreeGrafter"/>
</dbReference>
<dbReference type="Gene3D" id="2.40.128.20">
    <property type="match status" value="3"/>
</dbReference>
<dbReference type="InterPro" id="IPR012674">
    <property type="entry name" value="Calycin"/>
</dbReference>
<dbReference type="InterPro" id="IPR002971">
    <property type="entry name" value="Maj_urinary"/>
</dbReference>
<dbReference type="AlphaFoldDB" id="L9L6I0"/>
<name>L9L6I0_TUPCH</name>
<dbReference type="InterPro" id="IPR022272">
    <property type="entry name" value="Lipocalin_CS"/>
</dbReference>
<keyword evidence="4 8" id="KW-0732">Signal</keyword>
<evidence type="ECO:0000256" key="3">
    <source>
        <dbReference type="ARBA" id="ARBA00022525"/>
    </source>
</evidence>
<gene>
    <name evidence="10" type="ORF">TREES_T100003798</name>
</gene>
<dbReference type="STRING" id="246437.L9L6I0"/>
<dbReference type="GO" id="GO:0036094">
    <property type="term" value="F:small molecule binding"/>
    <property type="evidence" value="ECO:0007669"/>
    <property type="project" value="InterPro"/>
</dbReference>
<feature type="signal peptide" evidence="8">
    <location>
        <begin position="1"/>
        <end position="15"/>
    </location>
</feature>
<evidence type="ECO:0000256" key="1">
    <source>
        <dbReference type="ARBA" id="ARBA00004613"/>
    </source>
</evidence>
<dbReference type="InParanoid" id="L9L6I0"/>
<dbReference type="Pfam" id="PF00061">
    <property type="entry name" value="Lipocalin"/>
    <property type="match status" value="1"/>
</dbReference>
<dbReference type="PANTHER" id="PTHR11430:SF76">
    <property type="entry name" value="MAJOR URINARY PROTEIN 1-RELATED"/>
    <property type="match status" value="1"/>
</dbReference>